<evidence type="ECO:0000256" key="1">
    <source>
        <dbReference type="SAM" id="MobiDB-lite"/>
    </source>
</evidence>
<dbReference type="AlphaFoldDB" id="A0A8H5NB38"/>
<protein>
    <submittedName>
        <fullName evidence="2">Uncharacterized protein</fullName>
    </submittedName>
</protein>
<dbReference type="EMBL" id="JAAOAM010000009">
    <property type="protein sequence ID" value="KAF5558383.1"/>
    <property type="molecule type" value="Genomic_DNA"/>
</dbReference>
<gene>
    <name evidence="2" type="ORF">FMEXI_357</name>
</gene>
<evidence type="ECO:0000313" key="3">
    <source>
        <dbReference type="Proteomes" id="UP000522262"/>
    </source>
</evidence>
<organism evidence="2 3">
    <name type="scientific">Fusarium mexicanum</name>
    <dbReference type="NCBI Taxonomy" id="751941"/>
    <lineage>
        <taxon>Eukaryota</taxon>
        <taxon>Fungi</taxon>
        <taxon>Dikarya</taxon>
        <taxon>Ascomycota</taxon>
        <taxon>Pezizomycotina</taxon>
        <taxon>Sordariomycetes</taxon>
        <taxon>Hypocreomycetidae</taxon>
        <taxon>Hypocreales</taxon>
        <taxon>Nectriaceae</taxon>
        <taxon>Fusarium</taxon>
        <taxon>Fusarium fujikuroi species complex</taxon>
    </lineage>
</organism>
<accession>A0A8H5NB38</accession>
<proteinExistence type="predicted"/>
<reference evidence="2 3" key="1">
    <citation type="submission" date="2020-05" db="EMBL/GenBank/DDBJ databases">
        <title>Identification and distribution of gene clusters putatively required for synthesis of sphingolipid metabolism inhibitors in phylogenetically diverse species of the filamentous fungus Fusarium.</title>
        <authorList>
            <person name="Kim H.-S."/>
            <person name="Busman M."/>
            <person name="Brown D.W."/>
            <person name="Divon H."/>
            <person name="Uhlig S."/>
            <person name="Proctor R.H."/>
        </authorList>
    </citation>
    <scope>NUCLEOTIDE SEQUENCE [LARGE SCALE GENOMIC DNA]</scope>
    <source>
        <strain evidence="2 3">NRRL 53147</strain>
    </source>
</reference>
<dbReference type="Proteomes" id="UP000522262">
    <property type="component" value="Unassembled WGS sequence"/>
</dbReference>
<name>A0A8H5NB38_9HYPO</name>
<sequence length="76" mass="8098">MASPSTLITVISPTTTLDVPAQHDGKPSHSDKIAIIGLTVAHRQQKKEQNKEASIRGIAAGRRNASSRNGRVEAQV</sequence>
<keyword evidence="3" id="KW-1185">Reference proteome</keyword>
<evidence type="ECO:0000313" key="2">
    <source>
        <dbReference type="EMBL" id="KAF5558383.1"/>
    </source>
</evidence>
<comment type="caution">
    <text evidence="2">The sequence shown here is derived from an EMBL/GenBank/DDBJ whole genome shotgun (WGS) entry which is preliminary data.</text>
</comment>
<feature type="region of interest" description="Disordered" evidence="1">
    <location>
        <begin position="42"/>
        <end position="76"/>
    </location>
</feature>